<evidence type="ECO:0000313" key="4">
    <source>
        <dbReference type="Proteomes" id="UP000029839"/>
    </source>
</evidence>
<dbReference type="PANTHER" id="PTHR34385">
    <property type="entry name" value="D-ALANYL-D-ALANINE CARBOXYPEPTIDASE"/>
    <property type="match status" value="1"/>
</dbReference>
<accession>A0A0A0BR34</accession>
<reference evidence="3 4" key="2">
    <citation type="journal article" date="2015" name="Stand. Genomic Sci.">
        <title>Draft genome sequence of Cellulomonas carbonis T26(T) and comparative analysis of six Cellulomonas genomes.</title>
        <authorList>
            <person name="Zhuang W."/>
            <person name="Zhang S."/>
            <person name="Xia X."/>
            <person name="Wang G."/>
        </authorList>
    </citation>
    <scope>NUCLEOTIDE SEQUENCE [LARGE SCALE GENOMIC DNA]</scope>
    <source>
        <strain evidence="3 4">T26</strain>
    </source>
</reference>
<feature type="region of interest" description="Disordered" evidence="1">
    <location>
        <begin position="1"/>
        <end position="35"/>
    </location>
</feature>
<evidence type="ECO:0000313" key="3">
    <source>
        <dbReference type="EMBL" id="KGM10410.1"/>
    </source>
</evidence>
<evidence type="ECO:0000259" key="2">
    <source>
        <dbReference type="Pfam" id="PF02557"/>
    </source>
</evidence>
<proteinExistence type="predicted"/>
<feature type="domain" description="D-alanyl-D-alanine carboxypeptidase-like core" evidence="2">
    <location>
        <begin position="154"/>
        <end position="262"/>
    </location>
</feature>
<feature type="compositionally biased region" description="Basic and acidic residues" evidence="1">
    <location>
        <begin position="10"/>
        <end position="22"/>
    </location>
</feature>
<protein>
    <submittedName>
        <fullName evidence="3">D-Ala-D-Ala carboxypeptidase</fullName>
    </submittedName>
</protein>
<dbReference type="GO" id="GO:0004180">
    <property type="term" value="F:carboxypeptidase activity"/>
    <property type="evidence" value="ECO:0007669"/>
    <property type="project" value="UniProtKB-KW"/>
</dbReference>
<evidence type="ECO:0000256" key="1">
    <source>
        <dbReference type="SAM" id="MobiDB-lite"/>
    </source>
</evidence>
<dbReference type="Gene3D" id="3.30.1380.10">
    <property type="match status" value="1"/>
</dbReference>
<dbReference type="SUPFAM" id="SSF55166">
    <property type="entry name" value="Hedgehog/DD-peptidase"/>
    <property type="match status" value="1"/>
</dbReference>
<keyword evidence="3" id="KW-0645">Protease</keyword>
<name>A0A0A0BR34_9CELL</name>
<keyword evidence="3" id="KW-0378">Hydrolase</keyword>
<gene>
    <name evidence="3" type="ORF">N868_15350</name>
</gene>
<comment type="caution">
    <text evidence="3">The sequence shown here is derived from an EMBL/GenBank/DDBJ whole genome shotgun (WGS) entry which is preliminary data.</text>
</comment>
<dbReference type="Proteomes" id="UP000029839">
    <property type="component" value="Unassembled WGS sequence"/>
</dbReference>
<dbReference type="CDD" id="cd14814">
    <property type="entry name" value="Peptidase_M15"/>
    <property type="match status" value="1"/>
</dbReference>
<dbReference type="EMBL" id="AXCY01000051">
    <property type="protein sequence ID" value="KGM10410.1"/>
    <property type="molecule type" value="Genomic_DNA"/>
</dbReference>
<organism evidence="3 4">
    <name type="scientific">Cellulomonas carbonis T26</name>
    <dbReference type="NCBI Taxonomy" id="947969"/>
    <lineage>
        <taxon>Bacteria</taxon>
        <taxon>Bacillati</taxon>
        <taxon>Actinomycetota</taxon>
        <taxon>Actinomycetes</taxon>
        <taxon>Micrococcales</taxon>
        <taxon>Cellulomonadaceae</taxon>
        <taxon>Cellulomonas</taxon>
    </lineage>
</organism>
<dbReference type="PANTHER" id="PTHR34385:SF1">
    <property type="entry name" value="PEPTIDOGLYCAN L-ALANYL-D-GLUTAMATE ENDOPEPTIDASE CWLK"/>
    <property type="match status" value="1"/>
</dbReference>
<keyword evidence="3" id="KW-0121">Carboxypeptidase</keyword>
<dbReference type="InterPro" id="IPR003709">
    <property type="entry name" value="VanY-like_core_dom"/>
</dbReference>
<sequence length="272" mass="28668">MRSSATPATSRRELHRAGDAARRQRSTRSARSTTALGRWAPRGAVLAALAAATIAFPVADATFTTQDAPEGVTPVAAAVGLPTAYEVLSSTTVGTTPTTLLAAAPGRAVLADVASRSVEREPLPGCDGLARTDGANGQIASSDLCVLWDPAQSLRGDAAVALSELNANYRAAFRRDLCITDSYRPLAVQRRLAVTKPGLAATPGRSNHGWGLAIDLCATETNSSDVMAWLRANGPTYGWDNPQWARRGGSGPYEPWHWEYVPGTTALGTNWD</sequence>
<dbReference type="Pfam" id="PF02557">
    <property type="entry name" value="VanY"/>
    <property type="match status" value="1"/>
</dbReference>
<dbReference type="AlphaFoldDB" id="A0A0A0BR34"/>
<dbReference type="GO" id="GO:0006508">
    <property type="term" value="P:proteolysis"/>
    <property type="evidence" value="ECO:0007669"/>
    <property type="project" value="InterPro"/>
</dbReference>
<dbReference type="InterPro" id="IPR009045">
    <property type="entry name" value="Zn_M74/Hedgehog-like"/>
</dbReference>
<reference evidence="3 4" key="1">
    <citation type="submission" date="2013-08" db="EMBL/GenBank/DDBJ databases">
        <title>Genome sequencing of Cellulomonas carbonis T26.</title>
        <authorList>
            <person name="Chen F."/>
            <person name="Li Y."/>
            <person name="Wang G."/>
        </authorList>
    </citation>
    <scope>NUCLEOTIDE SEQUENCE [LARGE SCALE GENOMIC DNA]</scope>
    <source>
        <strain evidence="3 4">T26</strain>
    </source>
</reference>
<dbReference type="InterPro" id="IPR052179">
    <property type="entry name" value="DD-CPase-like"/>
</dbReference>
<keyword evidence="4" id="KW-1185">Reference proteome</keyword>